<organism evidence="2">
    <name type="scientific">bioreactor metagenome</name>
    <dbReference type="NCBI Taxonomy" id="1076179"/>
    <lineage>
        <taxon>unclassified sequences</taxon>
        <taxon>metagenomes</taxon>
        <taxon>ecological metagenomes</taxon>
    </lineage>
</organism>
<evidence type="ECO:0000313" key="2">
    <source>
        <dbReference type="EMBL" id="MPL55028.1"/>
    </source>
</evidence>
<dbReference type="InterPro" id="IPR041329">
    <property type="entry name" value="YubB_C"/>
</dbReference>
<feature type="domain" description="YubB ferredoxin-like" evidence="1">
    <location>
        <begin position="59"/>
        <end position="134"/>
    </location>
</feature>
<accession>A0A644SK41</accession>
<gene>
    <name evidence="2" type="ORF">SDC9_00495</name>
</gene>
<dbReference type="SUPFAM" id="SSF160940">
    <property type="entry name" value="Api92-like"/>
    <property type="match status" value="1"/>
</dbReference>
<dbReference type="EMBL" id="VSSQ01000001">
    <property type="protein sequence ID" value="MPL55028.1"/>
    <property type="molecule type" value="Genomic_DNA"/>
</dbReference>
<dbReference type="Pfam" id="PF18406">
    <property type="entry name" value="DUF1281_C"/>
    <property type="match status" value="1"/>
</dbReference>
<dbReference type="AlphaFoldDB" id="A0A644SK41"/>
<name>A0A644SK41_9ZZZZ</name>
<evidence type="ECO:0000259" key="1">
    <source>
        <dbReference type="Pfam" id="PF18406"/>
    </source>
</evidence>
<protein>
    <recommendedName>
        <fullName evidence="1">YubB ferredoxin-like domain-containing protein</fullName>
    </recommendedName>
</protein>
<proteinExistence type="predicted"/>
<comment type="caution">
    <text evidence="2">The sequence shown here is derived from an EMBL/GenBank/DDBJ whole genome shotgun (WGS) entry which is preliminary data.</text>
</comment>
<reference evidence="2" key="1">
    <citation type="submission" date="2019-08" db="EMBL/GenBank/DDBJ databases">
        <authorList>
            <person name="Kucharzyk K."/>
            <person name="Murdoch R.W."/>
            <person name="Higgins S."/>
            <person name="Loffler F."/>
        </authorList>
    </citation>
    <scope>NUCLEOTIDE SEQUENCE</scope>
</reference>
<sequence>MANWCSNSVAFEGNETALEQVKLEFIKMQLRENEENCGQLPEFISDKNRGYFFDILLEDGDCIFNYQTRWSPNTEILLQIAEYFKVDFIHNYEEIGNQIYGVAVYSNNELTEICLEEEDFEQYKCNEETDTYFFEEENYESDYEILEILLKRKIKNMQSQILV</sequence>